<feature type="region of interest" description="Disordered" evidence="1">
    <location>
        <begin position="1"/>
        <end position="73"/>
    </location>
</feature>
<gene>
    <name evidence="2" type="ORF">ACFFX0_32515</name>
</gene>
<organism evidence="2 3">
    <name type="scientific">Citricoccus parietis</name>
    <dbReference type="NCBI Taxonomy" id="592307"/>
    <lineage>
        <taxon>Bacteria</taxon>
        <taxon>Bacillati</taxon>
        <taxon>Actinomycetota</taxon>
        <taxon>Actinomycetes</taxon>
        <taxon>Micrococcales</taxon>
        <taxon>Micrococcaceae</taxon>
        <taxon>Citricoccus</taxon>
    </lineage>
</organism>
<sequence length="112" mass="12199">MTQTWRRWPSNSASSSRFPSRSPGTGPSAPSGTAGWRHVPQRSPPGTSTTWGTPPCCGSWSNRHRTHGSQPSYPAEATAWVQLQTLEPVSQIGDRCKQRLGVDDRVVERTGA</sequence>
<dbReference type="Proteomes" id="UP001589575">
    <property type="component" value="Unassembled WGS sequence"/>
</dbReference>
<accession>A0ABV5G9L2</accession>
<protein>
    <submittedName>
        <fullName evidence="2">Uncharacterized protein</fullName>
    </submittedName>
</protein>
<name>A0ABV5G9L2_9MICC</name>
<evidence type="ECO:0000313" key="2">
    <source>
        <dbReference type="EMBL" id="MFB9075635.1"/>
    </source>
</evidence>
<comment type="caution">
    <text evidence="2">The sequence shown here is derived from an EMBL/GenBank/DDBJ whole genome shotgun (WGS) entry which is preliminary data.</text>
</comment>
<keyword evidence="3" id="KW-1185">Reference proteome</keyword>
<reference evidence="2 3" key="1">
    <citation type="submission" date="2024-09" db="EMBL/GenBank/DDBJ databases">
        <authorList>
            <person name="Sun Q."/>
            <person name="Mori K."/>
        </authorList>
    </citation>
    <scope>NUCLEOTIDE SEQUENCE [LARGE SCALE GENOMIC DNA]</scope>
    <source>
        <strain evidence="2 3">CCM 7609</strain>
    </source>
</reference>
<feature type="compositionally biased region" description="Low complexity" evidence="1">
    <location>
        <begin position="1"/>
        <end position="28"/>
    </location>
</feature>
<proteinExistence type="predicted"/>
<evidence type="ECO:0000256" key="1">
    <source>
        <dbReference type="SAM" id="MobiDB-lite"/>
    </source>
</evidence>
<feature type="compositionally biased region" description="Low complexity" evidence="1">
    <location>
        <begin position="44"/>
        <end position="55"/>
    </location>
</feature>
<dbReference type="EMBL" id="JBHMFI010000023">
    <property type="protein sequence ID" value="MFB9075635.1"/>
    <property type="molecule type" value="Genomic_DNA"/>
</dbReference>
<evidence type="ECO:0000313" key="3">
    <source>
        <dbReference type="Proteomes" id="UP001589575"/>
    </source>
</evidence>